<keyword evidence="4" id="KW-1185">Reference proteome</keyword>
<dbReference type="AlphaFoldDB" id="A0A552WK33"/>
<evidence type="ECO:0000313" key="4">
    <source>
        <dbReference type="Proteomes" id="UP000318693"/>
    </source>
</evidence>
<evidence type="ECO:0000256" key="2">
    <source>
        <dbReference type="SAM" id="SignalP"/>
    </source>
</evidence>
<feature type="chain" id="PRO_5038479964" evidence="2">
    <location>
        <begin position="28"/>
        <end position="374"/>
    </location>
</feature>
<accession>A0A552WK33</accession>
<dbReference type="InterPro" id="IPR011042">
    <property type="entry name" value="6-blade_b-propeller_TolB-like"/>
</dbReference>
<organism evidence="3 4">
    <name type="scientific">Georgenia yuyongxinii</name>
    <dbReference type="NCBI Taxonomy" id="2589797"/>
    <lineage>
        <taxon>Bacteria</taxon>
        <taxon>Bacillati</taxon>
        <taxon>Actinomycetota</taxon>
        <taxon>Actinomycetes</taxon>
        <taxon>Micrococcales</taxon>
        <taxon>Bogoriellaceae</taxon>
        <taxon>Georgenia</taxon>
    </lineage>
</organism>
<evidence type="ECO:0000313" key="3">
    <source>
        <dbReference type="EMBL" id="TRW43125.1"/>
    </source>
</evidence>
<evidence type="ECO:0000256" key="1">
    <source>
        <dbReference type="SAM" id="MobiDB-lite"/>
    </source>
</evidence>
<keyword evidence="2" id="KW-0732">Signal</keyword>
<name>A0A552WK33_9MICO</name>
<dbReference type="InterPro" id="IPR048031">
    <property type="entry name" value="ScyD/ScyE-like"/>
</dbReference>
<proteinExistence type="predicted"/>
<dbReference type="Proteomes" id="UP000318693">
    <property type="component" value="Unassembled WGS sequence"/>
</dbReference>
<feature type="signal peptide" evidence="2">
    <location>
        <begin position="1"/>
        <end position="27"/>
    </location>
</feature>
<reference evidence="3 4" key="1">
    <citation type="submission" date="2019-07" db="EMBL/GenBank/DDBJ databases">
        <title>Georgenia wutianyii sp. nov. and Georgenia *** sp. nov. isolated from plateau pika (Ochotona curzoniae) in the Qinghai-Tibet plateau of China.</title>
        <authorList>
            <person name="Tian Z."/>
        </authorList>
    </citation>
    <scope>NUCLEOTIDE SEQUENCE [LARGE SCALE GENOMIC DNA]</scope>
    <source>
        <strain evidence="3 4">Z446</strain>
    </source>
</reference>
<dbReference type="RefSeq" id="WP_143419985.1">
    <property type="nucleotide sequence ID" value="NZ_VJXR01000102.1"/>
</dbReference>
<feature type="compositionally biased region" description="Pro residues" evidence="1">
    <location>
        <begin position="104"/>
        <end position="118"/>
    </location>
</feature>
<feature type="region of interest" description="Disordered" evidence="1">
    <location>
        <begin position="94"/>
        <end position="118"/>
    </location>
</feature>
<comment type="caution">
    <text evidence="3">The sequence shown here is derived from an EMBL/GenBank/DDBJ whole genome shotgun (WGS) entry which is preliminary data.</text>
</comment>
<dbReference type="SUPFAM" id="SSF101898">
    <property type="entry name" value="NHL repeat"/>
    <property type="match status" value="1"/>
</dbReference>
<dbReference type="EMBL" id="VJXR01000102">
    <property type="protein sequence ID" value="TRW43125.1"/>
    <property type="molecule type" value="Genomic_DNA"/>
</dbReference>
<sequence>MPRTARLLSTAAAGCLLLVGVAAPAAARHSSPAPETLSEDLVSPLSLAVTSDGTSYVTQSNAGVLTKVDKRGKRSDIYTAEGAEIAGVSVGSGKVTFAENRTPSPEPGAEPDPNAPPPTALVQQMDRKGKVRTLVDLWAFEEKNNPDAKVTYGVVDLPASCVVPPELGPSTYTGIVESHPYATATLPGGDVIVADAAANAILKVSAHGKDPKVLAVLPPVETVIPPEAVEMGVPECAVGLTYLAEPVPTDVEIGHDGQLYVTSLPGFPGEQGAYGSVWRINPWTGKQRQVASGFMGATNLAVAPWGDIYVSELFGGKVSVLPRGSSTARAFLEIDGPAAVEWQRGKLYLTTYDLTSEEGTGALLKLKASFPARR</sequence>
<dbReference type="NCBIfam" id="NF033206">
    <property type="entry name" value="ScyE_fam"/>
    <property type="match status" value="1"/>
</dbReference>
<protein>
    <submittedName>
        <fullName evidence="3">ScyD/ScyE family protein</fullName>
    </submittedName>
</protein>
<gene>
    <name evidence="3" type="ORF">FJ693_18885</name>
</gene>
<dbReference type="Gene3D" id="2.120.10.30">
    <property type="entry name" value="TolB, C-terminal domain"/>
    <property type="match status" value="1"/>
</dbReference>